<dbReference type="VEuPathDB" id="ToxoDB:TGDOM2_209670"/>
<protein>
    <submittedName>
        <fullName evidence="2">Uncharacterized protein</fullName>
    </submittedName>
</protein>
<evidence type="ECO:0000313" key="2">
    <source>
        <dbReference type="EMBL" id="KFG34804.1"/>
    </source>
</evidence>
<sequence>MQGADTPWSQAFEEFHSTRKRASRTPEASRHRNASRISLVNFDDEERATLCHLAFPLQPYTEHVTRFATSAKVCPDSSVRSEGATASSPRLSRRDFRWFAGVSPRTGQLQAICQRASVCVLCRASSTAKRKCQWRRRQTKSACACSFLGKRNRRHSVVRGIEDEATTWDPPAPSESLAYFSPTRSFRLGGYEVPLHGGRAAGAASYVSPSLEYRLSTAVPRRGFFCLLAVLRSAFVAH</sequence>
<evidence type="ECO:0000256" key="1">
    <source>
        <dbReference type="SAM" id="MobiDB-lite"/>
    </source>
</evidence>
<evidence type="ECO:0000313" key="3">
    <source>
        <dbReference type="Proteomes" id="UP000028837"/>
    </source>
</evidence>
<dbReference type="EMBL" id="AHZU02001216">
    <property type="protein sequence ID" value="KFG34804.1"/>
    <property type="molecule type" value="Genomic_DNA"/>
</dbReference>
<feature type="region of interest" description="Disordered" evidence="1">
    <location>
        <begin position="1"/>
        <end position="32"/>
    </location>
</feature>
<name>A0A086JRN6_TOXGO</name>
<organism evidence="2 3">
    <name type="scientific">Toxoplasma gondii GAB2-2007-GAL-DOM2</name>
    <dbReference type="NCBI Taxonomy" id="1130820"/>
    <lineage>
        <taxon>Eukaryota</taxon>
        <taxon>Sar</taxon>
        <taxon>Alveolata</taxon>
        <taxon>Apicomplexa</taxon>
        <taxon>Conoidasida</taxon>
        <taxon>Coccidia</taxon>
        <taxon>Eucoccidiorida</taxon>
        <taxon>Eimeriorina</taxon>
        <taxon>Sarcocystidae</taxon>
        <taxon>Toxoplasma</taxon>
    </lineage>
</organism>
<comment type="caution">
    <text evidence="2">The sequence shown here is derived from an EMBL/GenBank/DDBJ whole genome shotgun (WGS) entry which is preliminary data.</text>
</comment>
<dbReference type="AlphaFoldDB" id="A0A086JRN6"/>
<reference evidence="2 3" key="1">
    <citation type="submission" date="2014-02" db="EMBL/GenBank/DDBJ databases">
        <authorList>
            <person name="Sibley D."/>
            <person name="Venepally P."/>
            <person name="Karamycheva S."/>
            <person name="Hadjithomas M."/>
            <person name="Khan A."/>
            <person name="Brunk B."/>
            <person name="Roos D."/>
            <person name="Caler E."/>
            <person name="Lorenzi H."/>
        </authorList>
    </citation>
    <scope>NUCLEOTIDE SEQUENCE [LARGE SCALE GENOMIC DNA]</scope>
    <source>
        <strain evidence="2 3">GAB2-2007-GAL-DOM2</strain>
    </source>
</reference>
<dbReference type="OrthoDB" id="10352783at2759"/>
<proteinExistence type="predicted"/>
<dbReference type="Proteomes" id="UP000028837">
    <property type="component" value="Unassembled WGS sequence"/>
</dbReference>
<accession>A0A086JRN6</accession>
<gene>
    <name evidence="2" type="ORF">TGDOM2_209670</name>
</gene>